<organism evidence="1 2">
    <name type="scientific">Peromyscus maniculatus bairdii</name>
    <name type="common">Prairie deer mouse</name>
    <dbReference type="NCBI Taxonomy" id="230844"/>
    <lineage>
        <taxon>Eukaryota</taxon>
        <taxon>Metazoa</taxon>
        <taxon>Chordata</taxon>
        <taxon>Craniata</taxon>
        <taxon>Vertebrata</taxon>
        <taxon>Euteleostomi</taxon>
        <taxon>Mammalia</taxon>
        <taxon>Eutheria</taxon>
        <taxon>Euarchontoglires</taxon>
        <taxon>Glires</taxon>
        <taxon>Rodentia</taxon>
        <taxon>Myomorpha</taxon>
        <taxon>Muroidea</taxon>
        <taxon>Cricetidae</taxon>
        <taxon>Neotominae</taxon>
        <taxon>Peromyscus</taxon>
    </lineage>
</organism>
<sequence length="72" mass="8010">MAATVPLCPFPWLLGPTQALSSSLASTRFCFQEPPHANLTGLGHHGFPVNLSPQLIKTSKHVLEYERRNRLE</sequence>
<evidence type="ECO:0000313" key="1">
    <source>
        <dbReference type="Ensembl" id="ENSPEMP00000032063.1"/>
    </source>
</evidence>
<reference evidence="1" key="2">
    <citation type="submission" date="2025-08" db="UniProtKB">
        <authorList>
            <consortium name="Ensembl"/>
        </authorList>
    </citation>
    <scope>IDENTIFICATION</scope>
</reference>
<protein>
    <submittedName>
        <fullName evidence="1">Uncharacterized protein</fullName>
    </submittedName>
</protein>
<dbReference type="Proteomes" id="UP000694547">
    <property type="component" value="Chromosome 20"/>
</dbReference>
<name>A0A8C8W2I7_PERMB</name>
<accession>A0A8C8W2I7</accession>
<evidence type="ECO:0000313" key="2">
    <source>
        <dbReference type="Proteomes" id="UP000694547"/>
    </source>
</evidence>
<reference evidence="1 2" key="1">
    <citation type="submission" date="2018-10" db="EMBL/GenBank/DDBJ databases">
        <title>Improved assembly of the deer mouse Peromyscus maniculatus genome.</title>
        <authorList>
            <person name="Lassance J.-M."/>
            <person name="Hoekstra H.E."/>
        </authorList>
    </citation>
    <scope>NUCLEOTIDE SEQUENCE [LARGE SCALE GENOMIC DNA]</scope>
</reference>
<dbReference type="AlphaFoldDB" id="A0A8C8W2I7"/>
<reference evidence="1" key="3">
    <citation type="submission" date="2025-09" db="UniProtKB">
        <authorList>
            <consortium name="Ensembl"/>
        </authorList>
    </citation>
    <scope>IDENTIFICATION</scope>
</reference>
<keyword evidence="2" id="KW-1185">Reference proteome</keyword>
<dbReference type="Ensembl" id="ENSPEMT00000033655.1">
    <property type="protein sequence ID" value="ENSPEMP00000032063.1"/>
    <property type="gene ID" value="ENSPEMG00000024666.1"/>
</dbReference>
<proteinExistence type="predicted"/>